<dbReference type="KEGG" id="hcu:MUN79_15420"/>
<keyword evidence="1" id="KW-0812">Transmembrane</keyword>
<accession>A0A8T9PY01</accession>
<dbReference type="RefSeq" id="WP_244673578.1">
    <property type="nucleotide sequence ID" value="NZ_CP095046.1"/>
</dbReference>
<evidence type="ECO:0000256" key="1">
    <source>
        <dbReference type="SAM" id="Phobius"/>
    </source>
</evidence>
<gene>
    <name evidence="2" type="ORF">MUN79_15420</name>
</gene>
<feature type="transmembrane region" description="Helical" evidence="1">
    <location>
        <begin position="20"/>
        <end position="38"/>
    </location>
</feature>
<proteinExistence type="predicted"/>
<dbReference type="Proteomes" id="UP000831796">
    <property type="component" value="Chromosome"/>
</dbReference>
<sequence length="82" mass="8872">MAAAASLLARLRPQDPAQRLFIGFILVLLLSGAAALLSQTPLWLALPFAGVGVAVLLVDWRWVYYLLLLTLAFSREIPLPGA</sequence>
<name>A0A8T9PY01_9BACT</name>
<evidence type="ECO:0000313" key="3">
    <source>
        <dbReference type="Proteomes" id="UP000831796"/>
    </source>
</evidence>
<dbReference type="AlphaFoldDB" id="A0A8T9PY01"/>
<organism evidence="2 3">
    <name type="scientific">Hymenobacter cellulosilyticus</name>
    <dbReference type="NCBI Taxonomy" id="2932248"/>
    <lineage>
        <taxon>Bacteria</taxon>
        <taxon>Pseudomonadati</taxon>
        <taxon>Bacteroidota</taxon>
        <taxon>Cytophagia</taxon>
        <taxon>Cytophagales</taxon>
        <taxon>Hymenobacteraceae</taxon>
        <taxon>Hymenobacter</taxon>
    </lineage>
</organism>
<keyword evidence="1" id="KW-0472">Membrane</keyword>
<protein>
    <submittedName>
        <fullName evidence="2">Uncharacterized protein</fullName>
    </submittedName>
</protein>
<evidence type="ECO:0000313" key="2">
    <source>
        <dbReference type="EMBL" id="UOQ70154.1"/>
    </source>
</evidence>
<keyword evidence="1" id="KW-1133">Transmembrane helix</keyword>
<keyword evidence="3" id="KW-1185">Reference proteome</keyword>
<feature type="transmembrane region" description="Helical" evidence="1">
    <location>
        <begin position="44"/>
        <end position="67"/>
    </location>
</feature>
<dbReference type="EMBL" id="CP095046">
    <property type="protein sequence ID" value="UOQ70154.1"/>
    <property type="molecule type" value="Genomic_DNA"/>
</dbReference>
<reference evidence="2" key="1">
    <citation type="submission" date="2022-04" db="EMBL/GenBank/DDBJ databases">
        <title>Hymenobacter sp. isolated from the air.</title>
        <authorList>
            <person name="Won M."/>
            <person name="Lee C.-M."/>
            <person name="Woen H.-Y."/>
            <person name="Kwon S.-W."/>
        </authorList>
    </citation>
    <scope>NUCLEOTIDE SEQUENCE</scope>
    <source>
        <strain evidence="2">5116S-3</strain>
    </source>
</reference>